<feature type="signal peptide" evidence="1">
    <location>
        <begin position="1"/>
        <end position="18"/>
    </location>
</feature>
<dbReference type="AlphaFoldDB" id="A0A224YI99"/>
<sequence length="104" mass="11945">MVTMKLLTLYCMVYCVLAKNDIIRIPKFPPCCRKPPCDYGEKYTCLFGVGRQKIACVPLSMSTKGMKYYWEDLCRTGLTCRMVQKDYVCRCTKGSSSSIKLKGW</sequence>
<proteinExistence type="predicted"/>
<name>A0A224YI99_9ACAR</name>
<evidence type="ECO:0000313" key="2">
    <source>
        <dbReference type="EMBL" id="MAA14221.1"/>
    </source>
</evidence>
<reference evidence="2" key="1">
    <citation type="journal article" date="2017" name="Parasit. Vectors">
        <title>Sialotranscriptomics of Rhipicephalus zambeziensis reveals intricate expression profiles of secretory proteins and suggests tight temporal transcriptional regulation during blood-feeding.</title>
        <authorList>
            <person name="de Castro M.H."/>
            <person name="de Klerk D."/>
            <person name="Pienaar R."/>
            <person name="Rees D.J.G."/>
            <person name="Mans B.J."/>
        </authorList>
    </citation>
    <scope>NUCLEOTIDE SEQUENCE</scope>
    <source>
        <tissue evidence="2">Salivary glands</tissue>
    </source>
</reference>
<protein>
    <submittedName>
        <fullName evidence="2">Uncharacterized protein</fullName>
    </submittedName>
</protein>
<dbReference type="EMBL" id="GFPF01003075">
    <property type="protein sequence ID" value="MAA14221.1"/>
    <property type="molecule type" value="Transcribed_RNA"/>
</dbReference>
<keyword evidence="1" id="KW-0732">Signal</keyword>
<organism evidence="2">
    <name type="scientific">Rhipicephalus zambeziensis</name>
    <dbReference type="NCBI Taxonomy" id="60191"/>
    <lineage>
        <taxon>Eukaryota</taxon>
        <taxon>Metazoa</taxon>
        <taxon>Ecdysozoa</taxon>
        <taxon>Arthropoda</taxon>
        <taxon>Chelicerata</taxon>
        <taxon>Arachnida</taxon>
        <taxon>Acari</taxon>
        <taxon>Parasitiformes</taxon>
        <taxon>Ixodida</taxon>
        <taxon>Ixodoidea</taxon>
        <taxon>Ixodidae</taxon>
        <taxon>Rhipicephalinae</taxon>
        <taxon>Rhipicephalus</taxon>
        <taxon>Rhipicephalus</taxon>
    </lineage>
</organism>
<evidence type="ECO:0000256" key="1">
    <source>
        <dbReference type="SAM" id="SignalP"/>
    </source>
</evidence>
<feature type="chain" id="PRO_5012126711" evidence="1">
    <location>
        <begin position="19"/>
        <end position="104"/>
    </location>
</feature>
<accession>A0A224YI99</accession>